<accession>A0AAJ4UX83</accession>
<proteinExistence type="inferred from homology"/>
<feature type="transmembrane region" description="Helical" evidence="7">
    <location>
        <begin position="6"/>
        <end position="22"/>
    </location>
</feature>
<evidence type="ECO:0000256" key="7">
    <source>
        <dbReference type="SAM" id="Phobius"/>
    </source>
</evidence>
<dbReference type="GO" id="GO:0005886">
    <property type="term" value="C:plasma membrane"/>
    <property type="evidence" value="ECO:0007669"/>
    <property type="project" value="UniProtKB-SubCell"/>
</dbReference>
<feature type="transmembrane region" description="Helical" evidence="7">
    <location>
        <begin position="29"/>
        <end position="49"/>
    </location>
</feature>
<keyword evidence="4 7" id="KW-0812">Transmembrane</keyword>
<gene>
    <name evidence="9" type="ORF">C6V80_09580</name>
    <name evidence="10" type="ORF">EDC58_1753</name>
</gene>
<evidence type="ECO:0000259" key="8">
    <source>
        <dbReference type="Pfam" id="PF03458"/>
    </source>
</evidence>
<feature type="domain" description="Glycine transporter" evidence="8">
    <location>
        <begin position="91"/>
        <end position="163"/>
    </location>
</feature>
<dbReference type="Proteomes" id="UP000298805">
    <property type="component" value="Chromosome"/>
</dbReference>
<comment type="subcellular location">
    <subcellularLocation>
        <location evidence="1">Cell membrane</location>
        <topology evidence="1">Multi-pass membrane protein</topology>
    </subcellularLocation>
</comment>
<feature type="transmembrane region" description="Helical" evidence="7">
    <location>
        <begin position="169"/>
        <end position="185"/>
    </location>
</feature>
<sequence>MLEIADIIGIIAFSISGFIIGVRERLDLLGVILSAFLTALGGGIIRDVLADRTIFAFSNFLAGTLVLIVLVLGFYFKLHKFDVENKTIFVLSDAIGLSSFSISGAIVGINAGFNIYGVVFLALITAVGGGMLRDMLINKIPFILREKFYATISILIGVFLYIFGTNVEILILTLIMGVIIRLIAYKKNWQLPKI</sequence>
<dbReference type="RefSeq" id="WP_123353130.1">
    <property type="nucleotide sequence ID" value="NZ_CP027432.2"/>
</dbReference>
<evidence type="ECO:0000256" key="2">
    <source>
        <dbReference type="ARBA" id="ARBA00008193"/>
    </source>
</evidence>
<dbReference type="InterPro" id="IPR005115">
    <property type="entry name" value="Gly_transporter"/>
</dbReference>
<evidence type="ECO:0000256" key="4">
    <source>
        <dbReference type="ARBA" id="ARBA00022692"/>
    </source>
</evidence>
<evidence type="ECO:0000313" key="10">
    <source>
        <dbReference type="EMBL" id="ROR38838.1"/>
    </source>
</evidence>
<name>A0AAJ4UX83_9BACT</name>
<dbReference type="Pfam" id="PF03458">
    <property type="entry name" value="Gly_transporter"/>
    <property type="match status" value="2"/>
</dbReference>
<dbReference type="Proteomes" id="UP000272781">
    <property type="component" value="Unassembled WGS sequence"/>
</dbReference>
<feature type="transmembrane region" description="Helical" evidence="7">
    <location>
        <begin position="115"/>
        <end position="136"/>
    </location>
</feature>
<evidence type="ECO:0000313" key="9">
    <source>
        <dbReference type="EMBL" id="QCI29194.1"/>
    </source>
</evidence>
<keyword evidence="3" id="KW-1003">Cell membrane</keyword>
<evidence type="ECO:0000256" key="3">
    <source>
        <dbReference type="ARBA" id="ARBA00022475"/>
    </source>
</evidence>
<dbReference type="PANTHER" id="PTHR30506">
    <property type="entry name" value="INNER MEMBRANE PROTEIN"/>
    <property type="match status" value="1"/>
</dbReference>
<reference evidence="10 11" key="2">
    <citation type="submission" date="2018-11" db="EMBL/GenBank/DDBJ databases">
        <title>Genomic Encyclopedia of Type Strains, Phase IV (KMG-IV): sequencing the most valuable type-strain genomes for metagenomic binning, comparative biology and taxonomic classification.</title>
        <authorList>
            <person name="Goeker M."/>
        </authorList>
    </citation>
    <scope>NUCLEOTIDE SEQUENCE [LARGE SCALE GENOMIC DNA]</scope>
    <source>
        <strain evidence="10 11">DSM 27783</strain>
    </source>
</reference>
<keyword evidence="12" id="KW-1185">Reference proteome</keyword>
<dbReference type="EMBL" id="RJVK01000005">
    <property type="protein sequence ID" value="ROR38838.1"/>
    <property type="molecule type" value="Genomic_DNA"/>
</dbReference>
<feature type="transmembrane region" description="Helical" evidence="7">
    <location>
        <begin position="88"/>
        <end position="109"/>
    </location>
</feature>
<organism evidence="10 11">
    <name type="scientific">Caminibacter pacificus</name>
    <dbReference type="NCBI Taxonomy" id="1424653"/>
    <lineage>
        <taxon>Bacteria</taxon>
        <taxon>Pseudomonadati</taxon>
        <taxon>Campylobacterota</taxon>
        <taxon>Epsilonproteobacteria</taxon>
        <taxon>Nautiliales</taxon>
        <taxon>Nautiliaceae</taxon>
        <taxon>Caminibacter</taxon>
    </lineage>
</organism>
<evidence type="ECO:0000313" key="11">
    <source>
        <dbReference type="Proteomes" id="UP000272781"/>
    </source>
</evidence>
<comment type="similarity">
    <text evidence="2">Belongs to the UPF0126 family.</text>
</comment>
<reference evidence="12" key="1">
    <citation type="submission" date="2018-03" db="EMBL/GenBank/DDBJ databases">
        <title>A comparative analysis of the Nautiliaceae.</title>
        <authorList>
            <person name="Grosche A."/>
            <person name="Smedile F."/>
            <person name="Vetriani C."/>
        </authorList>
    </citation>
    <scope>NUCLEOTIDE SEQUENCE [LARGE SCALE GENOMIC DNA]</scope>
    <source>
        <strain evidence="12">TB6</strain>
    </source>
</reference>
<feature type="domain" description="Glycine transporter" evidence="8">
    <location>
        <begin position="4"/>
        <end position="75"/>
    </location>
</feature>
<dbReference type="PANTHER" id="PTHR30506:SF3">
    <property type="entry name" value="UPF0126 INNER MEMBRANE PROTEIN YADS-RELATED"/>
    <property type="match status" value="1"/>
</dbReference>
<feature type="transmembrane region" description="Helical" evidence="7">
    <location>
        <begin position="55"/>
        <end position="76"/>
    </location>
</feature>
<evidence type="ECO:0000256" key="1">
    <source>
        <dbReference type="ARBA" id="ARBA00004651"/>
    </source>
</evidence>
<reference evidence="9" key="3">
    <citation type="submission" date="2019-06" db="EMBL/GenBank/DDBJ databases">
        <title>A comparative analysis of the Nautiliaceae.</title>
        <authorList>
            <person name="Grosche A."/>
            <person name="Smedile F."/>
            <person name="Vetriani C."/>
        </authorList>
    </citation>
    <scope>NUCLEOTIDE SEQUENCE</scope>
    <source>
        <strain evidence="9">TB6</strain>
    </source>
</reference>
<evidence type="ECO:0000256" key="5">
    <source>
        <dbReference type="ARBA" id="ARBA00022989"/>
    </source>
</evidence>
<dbReference type="AlphaFoldDB" id="A0AAJ4UX83"/>
<dbReference type="EMBL" id="CP027432">
    <property type="protein sequence ID" value="QCI29194.1"/>
    <property type="molecule type" value="Genomic_DNA"/>
</dbReference>
<evidence type="ECO:0000256" key="6">
    <source>
        <dbReference type="ARBA" id="ARBA00023136"/>
    </source>
</evidence>
<keyword evidence="5 7" id="KW-1133">Transmembrane helix</keyword>
<evidence type="ECO:0000313" key="12">
    <source>
        <dbReference type="Proteomes" id="UP000298805"/>
    </source>
</evidence>
<keyword evidence="6 7" id="KW-0472">Membrane</keyword>
<protein>
    <submittedName>
        <fullName evidence="10">Membrane protein YeiH</fullName>
    </submittedName>
    <submittedName>
        <fullName evidence="9">Trimeric intracellular cation channel family protein</fullName>
    </submittedName>
</protein>